<evidence type="ECO:0000256" key="1">
    <source>
        <dbReference type="SAM" id="MobiDB-lite"/>
    </source>
</evidence>
<name>A0A3S5B8C3_9PLAT</name>
<organism evidence="2 3">
    <name type="scientific">Protopolystoma xenopodis</name>
    <dbReference type="NCBI Taxonomy" id="117903"/>
    <lineage>
        <taxon>Eukaryota</taxon>
        <taxon>Metazoa</taxon>
        <taxon>Spiralia</taxon>
        <taxon>Lophotrochozoa</taxon>
        <taxon>Platyhelminthes</taxon>
        <taxon>Monogenea</taxon>
        <taxon>Polyopisthocotylea</taxon>
        <taxon>Polystomatidea</taxon>
        <taxon>Polystomatidae</taxon>
        <taxon>Protopolystoma</taxon>
    </lineage>
</organism>
<gene>
    <name evidence="2" type="ORF">PXEA_LOCUS36438</name>
</gene>
<reference evidence="2" key="1">
    <citation type="submission" date="2018-11" db="EMBL/GenBank/DDBJ databases">
        <authorList>
            <consortium name="Pathogen Informatics"/>
        </authorList>
    </citation>
    <scope>NUCLEOTIDE SEQUENCE</scope>
</reference>
<dbReference type="Proteomes" id="UP000784294">
    <property type="component" value="Unassembled WGS sequence"/>
</dbReference>
<evidence type="ECO:0000313" key="2">
    <source>
        <dbReference type="EMBL" id="VEL42998.1"/>
    </source>
</evidence>
<sequence>MARLIDEANVPSPRSEAGNYDDDLTTQSSYHLEVRRLVQIGRRLRPSSSLYRRQGRKVKLAYDHLMRPRLTTGQAVQCQCISCQRVGMATDIEITFIGWGYAGRMGDLERMQAIGKLANRVSRKDFRCESLLNPPIKVVRHFHVCVCVCVCAYGILLRDGRRSGAKGTLRNQRDVRILCASTRFSRKYKHTYRQAYNVNPPLPVSMSTCAHVSVSAGTHVRLPYHLLACTNAAVSASSLSYRCSSFASICSPVCEHVCVCVCVFLSACLHSSLQLEPQIRLLPPFRPSLFTLHSAHSTPTPTHSSDLGSCINGGWFVLKARCDLAFV</sequence>
<dbReference type="EMBL" id="CAAALY010278118">
    <property type="protein sequence ID" value="VEL42998.1"/>
    <property type="molecule type" value="Genomic_DNA"/>
</dbReference>
<evidence type="ECO:0000313" key="3">
    <source>
        <dbReference type="Proteomes" id="UP000784294"/>
    </source>
</evidence>
<proteinExistence type="predicted"/>
<keyword evidence="3" id="KW-1185">Reference proteome</keyword>
<comment type="caution">
    <text evidence="2">The sequence shown here is derived from an EMBL/GenBank/DDBJ whole genome shotgun (WGS) entry which is preliminary data.</text>
</comment>
<feature type="region of interest" description="Disordered" evidence="1">
    <location>
        <begin position="1"/>
        <end position="24"/>
    </location>
</feature>
<protein>
    <submittedName>
        <fullName evidence="2">Uncharacterized protein</fullName>
    </submittedName>
</protein>
<accession>A0A3S5B8C3</accession>
<dbReference type="AlphaFoldDB" id="A0A3S5B8C3"/>